<comment type="caution">
    <text evidence="5">The sequence shown here is derived from an EMBL/GenBank/DDBJ whole genome shotgun (WGS) entry which is preliminary data.</text>
</comment>
<keyword evidence="6" id="KW-1185">Reference proteome</keyword>
<organism evidence="5 6">
    <name type="scientific">Cardamine amara subsp. amara</name>
    <dbReference type="NCBI Taxonomy" id="228776"/>
    <lineage>
        <taxon>Eukaryota</taxon>
        <taxon>Viridiplantae</taxon>
        <taxon>Streptophyta</taxon>
        <taxon>Embryophyta</taxon>
        <taxon>Tracheophyta</taxon>
        <taxon>Spermatophyta</taxon>
        <taxon>Magnoliopsida</taxon>
        <taxon>eudicotyledons</taxon>
        <taxon>Gunneridae</taxon>
        <taxon>Pentapetalae</taxon>
        <taxon>rosids</taxon>
        <taxon>malvids</taxon>
        <taxon>Brassicales</taxon>
        <taxon>Brassicaceae</taxon>
        <taxon>Cardamineae</taxon>
        <taxon>Cardamine</taxon>
    </lineage>
</organism>
<sequence length="615" mass="66460">MVERKKRKHNQRNNNDSKRNQKRRISNDNDEKINRDELVMYRILCPIEAVGGVIGKSGKVINAIRHNTKARIKVFDQLPGCSERVITIYCSVKEKKEEEIDVEKSETEPLCCAQDALLKVHDAIMSSVASAGENTKIGRDDKKECRLLVPSSQCSSVIGKSGSNIKRIRSRSQASVKVVSKDVSDPSHACAMAFDSIVVISGEPESVKKALFAVSAIMYKINPREQIPLDSTVQEVPASSCIALPDLSNFVYPQNGFYSNQDHILQHGAVVPSYINALSLSDLQGYAETAVNPMPVFASSLPVTHGFGGSSSSRTEELVLKVLCPLSNITRVIGKGGSTIKRMREASGSRIEVNDSRTKCGADECVIIVTATESPDDMKSMAVEAVLLLQENINDEDAENVKMQLLVPSKVIGCVIGKSGSVINEIRKRTNANIRISKGNKDDLVEVSGEVSSVRDALIQIVLRLRDDVLGDRDSVATRKPPPRSDNNSFFSTSSNAVFTLPPFVSSIPEMASTSGFYGYGSFPAGGNGFGSIGSYSFGGLASSSALEIRIPTNAMSKVIGKGGGNLENIRKISGAMIEISESKTSNGDHIALISGTPEQMRSAENLFQAFIMST</sequence>
<feature type="domain" description="K Homology" evidence="4">
    <location>
        <begin position="543"/>
        <end position="613"/>
    </location>
</feature>
<dbReference type="EMBL" id="JBANAX010000089">
    <property type="protein sequence ID" value="KAL1222930.1"/>
    <property type="molecule type" value="Genomic_DNA"/>
</dbReference>
<feature type="domain" description="K Homology" evidence="4">
    <location>
        <begin position="316"/>
        <end position="391"/>
    </location>
</feature>
<dbReference type="CDD" id="cd22459">
    <property type="entry name" value="KH-I_PEPPER_rpt1_like"/>
    <property type="match status" value="2"/>
</dbReference>
<dbReference type="InterPro" id="IPR004088">
    <property type="entry name" value="KH_dom_type_1"/>
</dbReference>
<reference evidence="5 6" key="1">
    <citation type="submission" date="2024-04" db="EMBL/GenBank/DDBJ databases">
        <title>Genome assembly C_amara_ONT_v2.</title>
        <authorList>
            <person name="Yant L."/>
            <person name="Moore C."/>
            <person name="Slenker M."/>
        </authorList>
    </citation>
    <scope>NUCLEOTIDE SEQUENCE [LARGE SCALE GENOMIC DNA]</scope>
    <source>
        <tissue evidence="5">Leaf</tissue>
    </source>
</reference>
<dbReference type="AlphaFoldDB" id="A0ABD1C0H4"/>
<dbReference type="CDD" id="cd22462">
    <property type="entry name" value="KH-I_HEN4_like_rpt5"/>
    <property type="match status" value="1"/>
</dbReference>
<dbReference type="PROSITE" id="PS50084">
    <property type="entry name" value="KH_TYPE_1"/>
    <property type="match status" value="5"/>
</dbReference>
<feature type="compositionally biased region" description="Basic residues" evidence="3">
    <location>
        <begin position="1"/>
        <end position="11"/>
    </location>
</feature>
<dbReference type="Pfam" id="PF00013">
    <property type="entry name" value="KH_1"/>
    <property type="match status" value="5"/>
</dbReference>
<feature type="compositionally biased region" description="Basic and acidic residues" evidence="3">
    <location>
        <begin position="15"/>
        <end position="30"/>
    </location>
</feature>
<keyword evidence="1" id="KW-0677">Repeat</keyword>
<feature type="domain" description="K Homology" evidence="4">
    <location>
        <begin position="37"/>
        <end position="107"/>
    </location>
</feature>
<keyword evidence="2" id="KW-0694">RNA-binding</keyword>
<evidence type="ECO:0000256" key="2">
    <source>
        <dbReference type="PROSITE-ProRule" id="PRU00117"/>
    </source>
</evidence>
<dbReference type="Gene3D" id="3.30.1370.10">
    <property type="entry name" value="K Homology domain, type 1"/>
    <property type="match status" value="5"/>
</dbReference>
<evidence type="ECO:0000256" key="1">
    <source>
        <dbReference type="ARBA" id="ARBA00022737"/>
    </source>
</evidence>
<evidence type="ECO:0000313" key="5">
    <source>
        <dbReference type="EMBL" id="KAL1222930.1"/>
    </source>
</evidence>
<dbReference type="GO" id="GO:0003723">
    <property type="term" value="F:RNA binding"/>
    <property type="evidence" value="ECO:0007669"/>
    <property type="project" value="UniProtKB-UniRule"/>
</dbReference>
<name>A0ABD1C0H4_CARAN</name>
<dbReference type="InterPro" id="IPR004087">
    <property type="entry name" value="KH_dom"/>
</dbReference>
<evidence type="ECO:0000256" key="3">
    <source>
        <dbReference type="SAM" id="MobiDB-lite"/>
    </source>
</evidence>
<dbReference type="InterPro" id="IPR036612">
    <property type="entry name" value="KH_dom_type_1_sf"/>
</dbReference>
<feature type="domain" description="K Homology" evidence="4">
    <location>
        <begin position="399"/>
        <end position="466"/>
    </location>
</feature>
<dbReference type="Proteomes" id="UP001558713">
    <property type="component" value="Unassembled WGS sequence"/>
</dbReference>
<accession>A0ABD1C0H4</accession>
<evidence type="ECO:0000313" key="6">
    <source>
        <dbReference type="Proteomes" id="UP001558713"/>
    </source>
</evidence>
<gene>
    <name evidence="5" type="ORF">V5N11_013401</name>
</gene>
<evidence type="ECO:0000259" key="4">
    <source>
        <dbReference type="SMART" id="SM00322"/>
    </source>
</evidence>
<dbReference type="SMART" id="SM00322">
    <property type="entry name" value="KH"/>
    <property type="match status" value="5"/>
</dbReference>
<feature type="region of interest" description="Disordered" evidence="3">
    <location>
        <begin position="1"/>
        <end position="30"/>
    </location>
</feature>
<protein>
    <submittedName>
        <fullName evidence="5">KH domain-containing protein</fullName>
    </submittedName>
</protein>
<proteinExistence type="predicted"/>
<dbReference type="SUPFAM" id="SSF54791">
    <property type="entry name" value="Eukaryotic type KH-domain (KH-domain type I)"/>
    <property type="match status" value="5"/>
</dbReference>
<feature type="domain" description="K Homology" evidence="4">
    <location>
        <begin position="141"/>
        <end position="219"/>
    </location>
</feature>
<feature type="region of interest" description="Disordered" evidence="3">
    <location>
        <begin position="473"/>
        <end position="492"/>
    </location>
</feature>
<dbReference type="PANTHER" id="PTHR10288">
    <property type="entry name" value="KH DOMAIN CONTAINING RNA BINDING PROTEIN"/>
    <property type="match status" value="1"/>
</dbReference>